<feature type="transmembrane region" description="Helical" evidence="8">
    <location>
        <begin position="336"/>
        <end position="352"/>
    </location>
</feature>
<dbReference type="Pfam" id="PF00892">
    <property type="entry name" value="EamA"/>
    <property type="match status" value="2"/>
</dbReference>
<evidence type="ECO:0000313" key="10">
    <source>
        <dbReference type="EMBL" id="WZN64256.1"/>
    </source>
</evidence>
<feature type="transmembrane region" description="Helical" evidence="8">
    <location>
        <begin position="364"/>
        <end position="383"/>
    </location>
</feature>
<dbReference type="EMBL" id="CP151509">
    <property type="protein sequence ID" value="WZN64256.1"/>
    <property type="molecule type" value="Genomic_DNA"/>
</dbReference>
<feature type="domain" description="EamA" evidence="9">
    <location>
        <begin position="441"/>
        <end position="512"/>
    </location>
</feature>
<feature type="region of interest" description="Disordered" evidence="7">
    <location>
        <begin position="193"/>
        <end position="213"/>
    </location>
</feature>
<name>A0AAX4PDX9_9CHLO</name>
<feature type="compositionally biased region" description="Polar residues" evidence="7">
    <location>
        <begin position="67"/>
        <end position="76"/>
    </location>
</feature>
<accession>A0AAX4PDX9</accession>
<sequence>MNTRMATNGVVGMGKGAGLGPSLRARRPATPVVVVVAEQSRSHRARQSARRGPTACAASEPLEAEPGTSTTTSADVFSSTDELLTYSVTLSNDSAENGTVLKLSGKDRGRGLLSDVTFALASLELDVVRASIYTNEEDEEMEDTFVIQKGGLSVPEETFSYVEETVLAACLKSATLYSLASFSSLDESELMLGDGGGEGEASEVAPEGASDGETPMKWTFATVGSIALVNLAAALFGSNQVLIKLTETEISPSTLNFVRFSIAALAFLPLGLKAGAFKKKKLLSAARELGTYLFIGYTAQVLGLGMTSASRGAVMAEFSVLIVPFWAKLSGQKIPNIVWYASVIALFGVVLVTESDGSGAGFNLGDALCLLSAMCFGTHVFRTEQRTASIDNEDLPGLISLELCLLAVMCGAYELVDLGLHNPGGLQSLNLQQISYHLAHLPWANLVAMGMGTTALTLFIEINALQNISSTLASLIYTTEPLWGALFAAVFLKEKFGGLGYLGAFLIVGSTAYATVKGGVVKQTEKVVKAD</sequence>
<comment type="similarity">
    <text evidence="2">Belongs to the drug/metabolite transporter (DMT) superfamily. Plant drug/metabolite exporter (P-DME) (TC 2.A.7.4) family.</text>
</comment>
<dbReference type="PANTHER" id="PTHR42920:SF26">
    <property type="entry name" value="OS03G0707200 PROTEIN"/>
    <property type="match status" value="1"/>
</dbReference>
<comment type="subcellular location">
    <subcellularLocation>
        <location evidence="1">Cell membrane</location>
        <topology evidence="1">Multi-pass membrane protein</topology>
    </subcellularLocation>
</comment>
<evidence type="ECO:0000256" key="7">
    <source>
        <dbReference type="SAM" id="MobiDB-lite"/>
    </source>
</evidence>
<dbReference type="Proteomes" id="UP001472866">
    <property type="component" value="Chromosome 09"/>
</dbReference>
<evidence type="ECO:0000259" key="9">
    <source>
        <dbReference type="Pfam" id="PF00892"/>
    </source>
</evidence>
<evidence type="ECO:0000313" key="11">
    <source>
        <dbReference type="Proteomes" id="UP001472866"/>
    </source>
</evidence>
<feature type="region of interest" description="Disordered" evidence="7">
    <location>
        <begin position="38"/>
        <end position="76"/>
    </location>
</feature>
<dbReference type="InterPro" id="IPR037185">
    <property type="entry name" value="EmrE-like"/>
</dbReference>
<evidence type="ECO:0000256" key="1">
    <source>
        <dbReference type="ARBA" id="ARBA00004651"/>
    </source>
</evidence>
<keyword evidence="4 8" id="KW-0812">Transmembrane</keyword>
<organism evidence="10 11">
    <name type="scientific">Chloropicon roscoffensis</name>
    <dbReference type="NCBI Taxonomy" id="1461544"/>
    <lineage>
        <taxon>Eukaryota</taxon>
        <taxon>Viridiplantae</taxon>
        <taxon>Chlorophyta</taxon>
        <taxon>Chloropicophyceae</taxon>
        <taxon>Chloropicales</taxon>
        <taxon>Chloropicaceae</taxon>
        <taxon>Chloropicon</taxon>
    </lineage>
</organism>
<feature type="transmembrane region" description="Helical" evidence="8">
    <location>
        <begin position="472"/>
        <end position="492"/>
    </location>
</feature>
<reference evidence="10 11" key="1">
    <citation type="submission" date="2024-03" db="EMBL/GenBank/DDBJ databases">
        <title>Complete genome sequence of the green alga Chloropicon roscoffensis RCC1871.</title>
        <authorList>
            <person name="Lemieux C."/>
            <person name="Pombert J.-F."/>
            <person name="Otis C."/>
            <person name="Turmel M."/>
        </authorList>
    </citation>
    <scope>NUCLEOTIDE SEQUENCE [LARGE SCALE GENOMIC DNA]</scope>
    <source>
        <strain evidence="10 11">RCC1871</strain>
    </source>
</reference>
<keyword evidence="11" id="KW-1185">Reference proteome</keyword>
<dbReference type="AlphaFoldDB" id="A0AAX4PDX9"/>
<proteinExistence type="inferred from homology"/>
<gene>
    <name evidence="10" type="ORF">HKI87_09g58110</name>
</gene>
<feature type="transmembrane region" description="Helical" evidence="8">
    <location>
        <begin position="218"/>
        <end position="237"/>
    </location>
</feature>
<evidence type="ECO:0000256" key="8">
    <source>
        <dbReference type="SAM" id="Phobius"/>
    </source>
</evidence>
<dbReference type="SUPFAM" id="SSF103481">
    <property type="entry name" value="Multidrug resistance efflux transporter EmrE"/>
    <property type="match status" value="2"/>
</dbReference>
<keyword evidence="6 8" id="KW-0472">Membrane</keyword>
<feature type="transmembrane region" description="Helical" evidence="8">
    <location>
        <begin position="436"/>
        <end position="460"/>
    </location>
</feature>
<evidence type="ECO:0000256" key="4">
    <source>
        <dbReference type="ARBA" id="ARBA00022692"/>
    </source>
</evidence>
<dbReference type="PANTHER" id="PTHR42920">
    <property type="entry name" value="OS03G0707200 PROTEIN-RELATED"/>
    <property type="match status" value="1"/>
</dbReference>
<evidence type="ECO:0000256" key="3">
    <source>
        <dbReference type="ARBA" id="ARBA00022475"/>
    </source>
</evidence>
<keyword evidence="5 8" id="KW-1133">Transmembrane helix</keyword>
<dbReference type="InterPro" id="IPR051258">
    <property type="entry name" value="Diverse_Substrate_Transporter"/>
</dbReference>
<feature type="transmembrane region" description="Helical" evidence="8">
    <location>
        <begin position="289"/>
        <end position="306"/>
    </location>
</feature>
<feature type="transmembrane region" description="Helical" evidence="8">
    <location>
        <begin position="395"/>
        <end position="416"/>
    </location>
</feature>
<dbReference type="InterPro" id="IPR000620">
    <property type="entry name" value="EamA_dom"/>
</dbReference>
<dbReference type="GO" id="GO:0005886">
    <property type="term" value="C:plasma membrane"/>
    <property type="evidence" value="ECO:0007669"/>
    <property type="project" value="UniProtKB-SubCell"/>
</dbReference>
<evidence type="ECO:0000256" key="5">
    <source>
        <dbReference type="ARBA" id="ARBA00022989"/>
    </source>
</evidence>
<protein>
    <recommendedName>
        <fullName evidence="9">EamA domain-containing protein</fullName>
    </recommendedName>
</protein>
<feature type="domain" description="EamA" evidence="9">
    <location>
        <begin position="226"/>
        <end position="353"/>
    </location>
</feature>
<dbReference type="CDD" id="cd04873">
    <property type="entry name" value="ACT_UUR-ACR-like"/>
    <property type="match status" value="1"/>
</dbReference>
<keyword evidence="3" id="KW-1003">Cell membrane</keyword>
<feature type="transmembrane region" description="Helical" evidence="8">
    <location>
        <begin position="257"/>
        <end position="277"/>
    </location>
</feature>
<feature type="transmembrane region" description="Helical" evidence="8">
    <location>
        <begin position="498"/>
        <end position="516"/>
    </location>
</feature>
<evidence type="ECO:0000256" key="2">
    <source>
        <dbReference type="ARBA" id="ARBA00007635"/>
    </source>
</evidence>
<evidence type="ECO:0000256" key="6">
    <source>
        <dbReference type="ARBA" id="ARBA00023136"/>
    </source>
</evidence>